<dbReference type="SUPFAM" id="SSF49870">
    <property type="entry name" value="Osmotin, thaumatin-like protein"/>
    <property type="match status" value="1"/>
</dbReference>
<dbReference type="PANTHER" id="PTHR31048">
    <property type="entry name" value="OS03G0233200 PROTEIN"/>
    <property type="match status" value="1"/>
</dbReference>
<dbReference type="InterPro" id="IPR001938">
    <property type="entry name" value="Thaumatin"/>
</dbReference>
<gene>
    <name evidence="2" type="ORF">L207DRAFT_589458</name>
</gene>
<dbReference type="InterPro" id="IPR037176">
    <property type="entry name" value="Osmotin/thaumatin-like_sf"/>
</dbReference>
<dbReference type="SMART" id="SM00205">
    <property type="entry name" value="THN"/>
    <property type="match status" value="1"/>
</dbReference>
<feature type="signal peptide" evidence="1">
    <location>
        <begin position="1"/>
        <end position="24"/>
    </location>
</feature>
<feature type="chain" id="PRO_5014438273" evidence="1">
    <location>
        <begin position="25"/>
        <end position="304"/>
    </location>
</feature>
<reference evidence="2 3" key="1">
    <citation type="submission" date="2016-04" db="EMBL/GenBank/DDBJ databases">
        <title>A degradative enzymes factory behind the ericoid mycorrhizal symbiosis.</title>
        <authorList>
            <consortium name="DOE Joint Genome Institute"/>
            <person name="Martino E."/>
            <person name="Morin E."/>
            <person name="Grelet G."/>
            <person name="Kuo A."/>
            <person name="Kohler A."/>
            <person name="Daghino S."/>
            <person name="Barry K."/>
            <person name="Choi C."/>
            <person name="Cichocki N."/>
            <person name="Clum A."/>
            <person name="Copeland A."/>
            <person name="Hainaut M."/>
            <person name="Haridas S."/>
            <person name="Labutti K."/>
            <person name="Lindquist E."/>
            <person name="Lipzen A."/>
            <person name="Khouja H.-R."/>
            <person name="Murat C."/>
            <person name="Ohm R."/>
            <person name="Olson A."/>
            <person name="Spatafora J."/>
            <person name="Veneault-Fourrey C."/>
            <person name="Henrissat B."/>
            <person name="Grigoriev I."/>
            <person name="Martin F."/>
            <person name="Perotto S."/>
        </authorList>
    </citation>
    <scope>NUCLEOTIDE SEQUENCE [LARGE SCALE GENOMIC DNA]</scope>
    <source>
        <strain evidence="2 3">F</strain>
    </source>
</reference>
<organism evidence="2 3">
    <name type="scientific">Hyaloscypha variabilis (strain UAMH 11265 / GT02V1 / F)</name>
    <name type="common">Meliniomyces variabilis</name>
    <dbReference type="NCBI Taxonomy" id="1149755"/>
    <lineage>
        <taxon>Eukaryota</taxon>
        <taxon>Fungi</taxon>
        <taxon>Dikarya</taxon>
        <taxon>Ascomycota</taxon>
        <taxon>Pezizomycotina</taxon>
        <taxon>Leotiomycetes</taxon>
        <taxon>Helotiales</taxon>
        <taxon>Hyaloscyphaceae</taxon>
        <taxon>Hyaloscypha</taxon>
        <taxon>Hyaloscypha variabilis</taxon>
    </lineage>
</organism>
<keyword evidence="1" id="KW-0732">Signal</keyword>
<sequence length="304" mass="32791">MVKYRLCQATIIAAALAFAAPALGAPAQAGDLTSIASALAPPPELFARTTLSKRGAHFTALGADGHWQDAVVNKYASESDRYANQEYRSEGGTRYTVVNDTPERLFIWIETTRIDTYKVKDPEAPWTHKIKIEPGESVQISNLPSHTGAVRAYAGCNDHGLECAGHEGAATKWEWTIDANNHPGALGINVSLVDGYVIGGEFSFGEGSDCSTMRCIIPEDELLKQCPSGNLDTRVPGWPSCKSDCSATGSAEFCCTGAFEAHGACKPSSTYISQLCPGTYAWPHDDIHYQECYPHGDVVLMLQK</sequence>
<keyword evidence="3" id="KW-1185">Reference proteome</keyword>
<dbReference type="AlphaFoldDB" id="A0A2J6R5V6"/>
<evidence type="ECO:0000256" key="1">
    <source>
        <dbReference type="SAM" id="SignalP"/>
    </source>
</evidence>
<dbReference type="EMBL" id="KZ613955">
    <property type="protein sequence ID" value="PMD33907.1"/>
    <property type="molecule type" value="Genomic_DNA"/>
</dbReference>
<dbReference type="Proteomes" id="UP000235786">
    <property type="component" value="Unassembled WGS sequence"/>
</dbReference>
<name>A0A2J6R5V6_HYAVF</name>
<dbReference type="OrthoDB" id="430315at2759"/>
<protein>
    <submittedName>
        <fullName evidence="2">Osmotin, thaumatin-like protein</fullName>
    </submittedName>
</protein>
<dbReference type="Pfam" id="PF00314">
    <property type="entry name" value="Thaumatin"/>
    <property type="match status" value="1"/>
</dbReference>
<dbReference type="PROSITE" id="PS51367">
    <property type="entry name" value="THAUMATIN_2"/>
    <property type="match status" value="1"/>
</dbReference>
<dbReference type="Gene3D" id="2.60.110.10">
    <property type="entry name" value="Thaumatin"/>
    <property type="match status" value="1"/>
</dbReference>
<evidence type="ECO:0000313" key="3">
    <source>
        <dbReference type="Proteomes" id="UP000235786"/>
    </source>
</evidence>
<accession>A0A2J6R5V6</accession>
<evidence type="ECO:0000313" key="2">
    <source>
        <dbReference type="EMBL" id="PMD33907.1"/>
    </source>
</evidence>
<proteinExistence type="predicted"/>